<organism evidence="1 2">
    <name type="scientific">Rickettsia canadensis (strain McKiel)</name>
    <dbReference type="NCBI Taxonomy" id="293613"/>
    <lineage>
        <taxon>Bacteria</taxon>
        <taxon>Pseudomonadati</taxon>
        <taxon>Pseudomonadota</taxon>
        <taxon>Alphaproteobacteria</taxon>
        <taxon>Rickettsiales</taxon>
        <taxon>Rickettsiaceae</taxon>
        <taxon>Rickettsieae</taxon>
        <taxon>Rickettsia</taxon>
        <taxon>belli group</taxon>
    </lineage>
</organism>
<protein>
    <submittedName>
        <fullName evidence="1">Uncharacterized protein</fullName>
    </submittedName>
</protein>
<dbReference type="HOGENOM" id="CLU_3412843_0_0_5"/>
<reference evidence="2" key="1">
    <citation type="submission" date="2007-09" db="EMBL/GenBank/DDBJ databases">
        <title>Complete genome sequence of Rickettsia canadensis.</title>
        <authorList>
            <person name="Madan A."/>
            <person name="Fahey J."/>
            <person name="Helton E."/>
            <person name="Ketteman M."/>
            <person name="Madan A."/>
            <person name="Rodrigues S."/>
            <person name="Sanchez A."/>
            <person name="Whiting M."/>
            <person name="Dasch G."/>
            <person name="Eremeeva M."/>
        </authorList>
    </citation>
    <scope>NUCLEOTIDE SEQUENCE [LARGE SCALE GENOMIC DNA]</scope>
    <source>
        <strain evidence="2">McKiel</strain>
    </source>
</reference>
<dbReference type="KEGG" id="rcm:A1E_00295"/>
<evidence type="ECO:0000313" key="2">
    <source>
        <dbReference type="Proteomes" id="UP000007056"/>
    </source>
</evidence>
<sequence length="28" mass="3337">MKFITIATLDFNHDTFITKDVQPYSNYL</sequence>
<dbReference type="Proteomes" id="UP000007056">
    <property type="component" value="Chromosome"/>
</dbReference>
<dbReference type="AlphaFoldDB" id="A8EXC9"/>
<dbReference type="EMBL" id="CP000409">
    <property type="protein sequence ID" value="ABV73012.1"/>
    <property type="molecule type" value="Genomic_DNA"/>
</dbReference>
<accession>A8EXC9</accession>
<gene>
    <name evidence="1" type="ordered locus">A1E_00295</name>
</gene>
<evidence type="ECO:0000313" key="1">
    <source>
        <dbReference type="EMBL" id="ABV73012.1"/>
    </source>
</evidence>
<proteinExistence type="predicted"/>
<name>A8EXC9_RICCK</name>